<dbReference type="AlphaFoldDB" id="A0A5C6EWN9"/>
<dbReference type="Proteomes" id="UP000317977">
    <property type="component" value="Unassembled WGS sequence"/>
</dbReference>
<keyword evidence="2" id="KW-1185">Reference proteome</keyword>
<dbReference type="EMBL" id="SJPX01000003">
    <property type="protein sequence ID" value="TWU51879.1"/>
    <property type="molecule type" value="Genomic_DNA"/>
</dbReference>
<evidence type="ECO:0000313" key="1">
    <source>
        <dbReference type="EMBL" id="TWU51879.1"/>
    </source>
</evidence>
<evidence type="ECO:0000313" key="2">
    <source>
        <dbReference type="Proteomes" id="UP000317977"/>
    </source>
</evidence>
<gene>
    <name evidence="1" type="ORF">Poly59_34740</name>
</gene>
<comment type="caution">
    <text evidence="1">The sequence shown here is derived from an EMBL/GenBank/DDBJ whole genome shotgun (WGS) entry which is preliminary data.</text>
</comment>
<protein>
    <submittedName>
        <fullName evidence="1">Uncharacterized protein</fullName>
    </submittedName>
</protein>
<reference evidence="1 2" key="1">
    <citation type="submission" date="2019-02" db="EMBL/GenBank/DDBJ databases">
        <title>Deep-cultivation of Planctomycetes and their phenomic and genomic characterization uncovers novel biology.</title>
        <authorList>
            <person name="Wiegand S."/>
            <person name="Jogler M."/>
            <person name="Boedeker C."/>
            <person name="Pinto D."/>
            <person name="Vollmers J."/>
            <person name="Rivas-Marin E."/>
            <person name="Kohn T."/>
            <person name="Peeters S.H."/>
            <person name="Heuer A."/>
            <person name="Rast P."/>
            <person name="Oberbeckmann S."/>
            <person name="Bunk B."/>
            <person name="Jeske O."/>
            <person name="Meyerdierks A."/>
            <person name="Storesund J.E."/>
            <person name="Kallscheuer N."/>
            <person name="Luecker S."/>
            <person name="Lage O.M."/>
            <person name="Pohl T."/>
            <person name="Merkel B.J."/>
            <person name="Hornburger P."/>
            <person name="Mueller R.-W."/>
            <person name="Bruemmer F."/>
            <person name="Labrenz M."/>
            <person name="Spormann A.M."/>
            <person name="Op Den Camp H."/>
            <person name="Overmann J."/>
            <person name="Amann R."/>
            <person name="Jetten M.S.M."/>
            <person name="Mascher T."/>
            <person name="Medema M.H."/>
            <person name="Devos D.P."/>
            <person name="Kaster A.-K."/>
            <person name="Ovreas L."/>
            <person name="Rohde M."/>
            <person name="Galperin M.Y."/>
            <person name="Jogler C."/>
        </authorList>
    </citation>
    <scope>NUCLEOTIDE SEQUENCE [LARGE SCALE GENOMIC DNA]</scope>
    <source>
        <strain evidence="1 2">Poly59</strain>
    </source>
</reference>
<proteinExistence type="predicted"/>
<sequence>MRRNRFDTEPLYQWTGPIIELTQGAKWATPEPGKLGFGPQPDA</sequence>
<name>A0A5C6EWN9_9BACT</name>
<organism evidence="1 2">
    <name type="scientific">Rubripirellula reticaptiva</name>
    <dbReference type="NCBI Taxonomy" id="2528013"/>
    <lineage>
        <taxon>Bacteria</taxon>
        <taxon>Pseudomonadati</taxon>
        <taxon>Planctomycetota</taxon>
        <taxon>Planctomycetia</taxon>
        <taxon>Pirellulales</taxon>
        <taxon>Pirellulaceae</taxon>
        <taxon>Rubripirellula</taxon>
    </lineage>
</organism>
<accession>A0A5C6EWN9</accession>